<name>X0S4X4_9ZZZZ</name>
<dbReference type="AlphaFoldDB" id="X0S4X4"/>
<feature type="domain" description="NADP-dependent oxidoreductase" evidence="2">
    <location>
        <begin position="16"/>
        <end position="148"/>
    </location>
</feature>
<dbReference type="PANTHER" id="PTHR43364">
    <property type="entry name" value="NADH-SPECIFIC METHYLGLYOXAL REDUCTASE-RELATED"/>
    <property type="match status" value="1"/>
</dbReference>
<dbReference type="InterPro" id="IPR023210">
    <property type="entry name" value="NADP_OxRdtase_dom"/>
</dbReference>
<reference evidence="3" key="1">
    <citation type="journal article" date="2014" name="Front. Microbiol.">
        <title>High frequency of phylogenetically diverse reductive dehalogenase-homologous genes in deep subseafloor sedimentary metagenomes.</title>
        <authorList>
            <person name="Kawai M."/>
            <person name="Futagami T."/>
            <person name="Toyoda A."/>
            <person name="Takaki Y."/>
            <person name="Nishi S."/>
            <person name="Hori S."/>
            <person name="Arai W."/>
            <person name="Tsubouchi T."/>
            <person name="Morono Y."/>
            <person name="Uchiyama I."/>
            <person name="Ito T."/>
            <person name="Fujiyama A."/>
            <person name="Inagaki F."/>
            <person name="Takami H."/>
        </authorList>
    </citation>
    <scope>NUCLEOTIDE SEQUENCE</scope>
    <source>
        <strain evidence="3">Expedition CK06-06</strain>
    </source>
</reference>
<gene>
    <name evidence="3" type="ORF">S01H1_05773</name>
</gene>
<dbReference type="GO" id="GO:0016491">
    <property type="term" value="F:oxidoreductase activity"/>
    <property type="evidence" value="ECO:0007669"/>
    <property type="project" value="UniProtKB-KW"/>
</dbReference>
<comment type="caution">
    <text evidence="3">The sequence shown here is derived from an EMBL/GenBank/DDBJ whole genome shotgun (WGS) entry which is preliminary data.</text>
</comment>
<dbReference type="Pfam" id="PF00248">
    <property type="entry name" value="Aldo_ket_red"/>
    <property type="match status" value="1"/>
</dbReference>
<dbReference type="InterPro" id="IPR050523">
    <property type="entry name" value="AKR_Detox_Biosynth"/>
</dbReference>
<keyword evidence="1" id="KW-0560">Oxidoreductase</keyword>
<evidence type="ECO:0000313" key="3">
    <source>
        <dbReference type="EMBL" id="GAF76059.1"/>
    </source>
</evidence>
<dbReference type="PANTHER" id="PTHR43364:SF4">
    <property type="entry name" value="NAD(P)-LINKED OXIDOREDUCTASE SUPERFAMILY PROTEIN"/>
    <property type="match status" value="1"/>
</dbReference>
<dbReference type="InterPro" id="IPR036812">
    <property type="entry name" value="NAD(P)_OxRdtase_dom_sf"/>
</dbReference>
<sequence length="149" mass="16306">MRIRKLGRTGLKVSNLCLGAMTFGNQQWGSDESTSKVIVDRFLEAGGNFIDTADIYSTGVSEEITGRAIRDKRQSLVLATKVAGPMGGGPNDLGLSRKHILDAVEASLRRLGTDYIDLYQVHAYDPTTPLDETLRALDDCVRSGKVRYT</sequence>
<protein>
    <recommendedName>
        <fullName evidence="2">NADP-dependent oxidoreductase domain-containing protein</fullName>
    </recommendedName>
</protein>
<evidence type="ECO:0000259" key="2">
    <source>
        <dbReference type="Pfam" id="PF00248"/>
    </source>
</evidence>
<dbReference type="GO" id="GO:0005829">
    <property type="term" value="C:cytosol"/>
    <property type="evidence" value="ECO:0007669"/>
    <property type="project" value="TreeGrafter"/>
</dbReference>
<dbReference type="Gene3D" id="3.20.20.100">
    <property type="entry name" value="NADP-dependent oxidoreductase domain"/>
    <property type="match status" value="1"/>
</dbReference>
<dbReference type="EMBL" id="BARS01003002">
    <property type="protein sequence ID" value="GAF76059.1"/>
    <property type="molecule type" value="Genomic_DNA"/>
</dbReference>
<evidence type="ECO:0000256" key="1">
    <source>
        <dbReference type="ARBA" id="ARBA00023002"/>
    </source>
</evidence>
<dbReference type="SUPFAM" id="SSF51430">
    <property type="entry name" value="NAD(P)-linked oxidoreductase"/>
    <property type="match status" value="1"/>
</dbReference>
<proteinExistence type="predicted"/>
<organism evidence="3">
    <name type="scientific">marine sediment metagenome</name>
    <dbReference type="NCBI Taxonomy" id="412755"/>
    <lineage>
        <taxon>unclassified sequences</taxon>
        <taxon>metagenomes</taxon>
        <taxon>ecological metagenomes</taxon>
    </lineage>
</organism>
<accession>X0S4X4</accession>
<feature type="non-terminal residue" evidence="3">
    <location>
        <position position="149"/>
    </location>
</feature>